<evidence type="ECO:0000313" key="1">
    <source>
        <dbReference type="EMBL" id="KAJ6443466.1"/>
    </source>
</evidence>
<organism evidence="1 2">
    <name type="scientific">Purpureocillium lavendulum</name>
    <dbReference type="NCBI Taxonomy" id="1247861"/>
    <lineage>
        <taxon>Eukaryota</taxon>
        <taxon>Fungi</taxon>
        <taxon>Dikarya</taxon>
        <taxon>Ascomycota</taxon>
        <taxon>Pezizomycotina</taxon>
        <taxon>Sordariomycetes</taxon>
        <taxon>Hypocreomycetidae</taxon>
        <taxon>Hypocreales</taxon>
        <taxon>Ophiocordycipitaceae</taxon>
        <taxon>Purpureocillium</taxon>
    </lineage>
</organism>
<keyword evidence="2" id="KW-1185">Reference proteome</keyword>
<sequence length="220" mass="24596">MGTRVTRPAPELRHLAFIANLEGLLRINLQSLSLDEPVSNIQAPRNLRSRTAKIAQWHNVPLSRGRPTFLDDANDPGAVLAILSHEVAKLYDYVHSVGHIKSFISIPVTAPTEASVQGAKDEAMSLLGTICRHYINDKEKRLNTIYGIIRTLRRDTPEAFEKQVAILVVQESAYLLGRLGFALTRAPETIKECELMMQECAQESHFINQSAERKSGQRSK</sequence>
<proteinExistence type="predicted"/>
<dbReference type="EMBL" id="JAQHRD010000003">
    <property type="protein sequence ID" value="KAJ6443466.1"/>
    <property type="molecule type" value="Genomic_DNA"/>
</dbReference>
<protein>
    <submittedName>
        <fullName evidence="1">Uncharacterized protein</fullName>
    </submittedName>
</protein>
<gene>
    <name evidence="1" type="ORF">O9K51_04645</name>
</gene>
<dbReference type="AlphaFoldDB" id="A0AB34FXT9"/>
<reference evidence="1" key="1">
    <citation type="submission" date="2023-01" db="EMBL/GenBank/DDBJ databases">
        <title>The growth and conidiation of Purpureocillium lavendulum are regulated by nitrogen source and histone H3K14 acetylation.</title>
        <authorList>
            <person name="Tang P."/>
            <person name="Han J."/>
            <person name="Zhang C."/>
            <person name="Tang P."/>
            <person name="Qi F."/>
            <person name="Zhang K."/>
            <person name="Liang L."/>
        </authorList>
    </citation>
    <scope>NUCLEOTIDE SEQUENCE</scope>
    <source>
        <strain evidence="1">YMF1.00683</strain>
    </source>
</reference>
<dbReference type="Proteomes" id="UP001163105">
    <property type="component" value="Unassembled WGS sequence"/>
</dbReference>
<evidence type="ECO:0000313" key="2">
    <source>
        <dbReference type="Proteomes" id="UP001163105"/>
    </source>
</evidence>
<comment type="caution">
    <text evidence="1">The sequence shown here is derived from an EMBL/GenBank/DDBJ whole genome shotgun (WGS) entry which is preliminary data.</text>
</comment>
<accession>A0AB34FXT9</accession>
<name>A0AB34FXT9_9HYPO</name>